<comment type="subcellular location">
    <subcellularLocation>
        <location evidence="1">Nucleus</location>
    </subcellularLocation>
</comment>
<dbReference type="OMA" id="ARCEWGN"/>
<evidence type="ECO:0000256" key="4">
    <source>
        <dbReference type="ARBA" id="ARBA00022737"/>
    </source>
</evidence>
<evidence type="ECO:0000313" key="13">
    <source>
        <dbReference type="EMBL" id="KPV72694.1"/>
    </source>
</evidence>
<evidence type="ECO:0000256" key="6">
    <source>
        <dbReference type="ARBA" id="ARBA00022833"/>
    </source>
</evidence>
<evidence type="ECO:0000256" key="1">
    <source>
        <dbReference type="ARBA" id="ARBA00004123"/>
    </source>
</evidence>
<dbReference type="GO" id="GO:0005634">
    <property type="term" value="C:nucleus"/>
    <property type="evidence" value="ECO:0007669"/>
    <property type="project" value="UniProtKB-SubCell"/>
</dbReference>
<keyword evidence="8" id="KW-0539">Nucleus</keyword>
<feature type="domain" description="C2H2-type" evidence="12">
    <location>
        <begin position="139"/>
        <end position="171"/>
    </location>
</feature>
<feature type="compositionally biased region" description="Gly residues" evidence="11">
    <location>
        <begin position="249"/>
        <end position="274"/>
    </location>
</feature>
<dbReference type="InterPro" id="IPR056436">
    <property type="entry name" value="Znf-C2H2_ZIC1-5/GLI1-3-like"/>
</dbReference>
<gene>
    <name evidence="13" type="ORF">RHOBADRAFT_55774</name>
</gene>
<dbReference type="GO" id="GO:0008270">
    <property type="term" value="F:zinc ion binding"/>
    <property type="evidence" value="ECO:0007669"/>
    <property type="project" value="UniProtKB-KW"/>
</dbReference>
<dbReference type="PANTHER" id="PTHR45718">
    <property type="entry name" value="TRANSCRIPTIONAL ACTIVATOR CUBITUS INTERRUPTUS"/>
    <property type="match status" value="1"/>
</dbReference>
<dbReference type="EMBL" id="KQ474086">
    <property type="protein sequence ID" value="KPV72694.1"/>
    <property type="molecule type" value="Genomic_DNA"/>
</dbReference>
<evidence type="ECO:0000256" key="5">
    <source>
        <dbReference type="ARBA" id="ARBA00022771"/>
    </source>
</evidence>
<feature type="compositionally biased region" description="Low complexity" evidence="11">
    <location>
        <begin position="11"/>
        <end position="43"/>
    </location>
</feature>
<dbReference type="SUPFAM" id="SSF57667">
    <property type="entry name" value="beta-beta-alpha zinc fingers"/>
    <property type="match status" value="1"/>
</dbReference>
<feature type="compositionally biased region" description="Low complexity" evidence="11">
    <location>
        <begin position="205"/>
        <end position="225"/>
    </location>
</feature>
<dbReference type="PROSITE" id="PS50157">
    <property type="entry name" value="ZINC_FINGER_C2H2_2"/>
    <property type="match status" value="2"/>
</dbReference>
<dbReference type="Pfam" id="PF23561">
    <property type="entry name" value="zf-C2H2_15"/>
    <property type="match status" value="1"/>
</dbReference>
<dbReference type="InterPro" id="IPR013087">
    <property type="entry name" value="Znf_C2H2_type"/>
</dbReference>
<dbReference type="PANTHER" id="PTHR45718:SF8">
    <property type="entry name" value="GLIS FAMILY ZINC FINGER 2"/>
    <property type="match status" value="1"/>
</dbReference>
<dbReference type="FunFam" id="3.30.160.60:FF:000031">
    <property type="entry name" value="GLI family zinc finger 3"/>
    <property type="match status" value="1"/>
</dbReference>
<keyword evidence="10" id="KW-0175">Coiled coil</keyword>
<accession>A0A0P9GZ72</accession>
<dbReference type="GO" id="GO:0000981">
    <property type="term" value="F:DNA-binding transcription factor activity, RNA polymerase II-specific"/>
    <property type="evidence" value="ECO:0007669"/>
    <property type="project" value="TreeGrafter"/>
</dbReference>
<feature type="region of interest" description="Disordered" evidence="11">
    <location>
        <begin position="1"/>
        <end position="68"/>
    </location>
</feature>
<dbReference type="AlphaFoldDB" id="A0A0P9GZ72"/>
<organism evidence="13 14">
    <name type="scientific">Rhodotorula graminis (strain WP1)</name>
    <dbReference type="NCBI Taxonomy" id="578459"/>
    <lineage>
        <taxon>Eukaryota</taxon>
        <taxon>Fungi</taxon>
        <taxon>Dikarya</taxon>
        <taxon>Basidiomycota</taxon>
        <taxon>Pucciniomycotina</taxon>
        <taxon>Microbotryomycetes</taxon>
        <taxon>Sporidiobolales</taxon>
        <taxon>Sporidiobolaceae</taxon>
        <taxon>Rhodotorula</taxon>
    </lineage>
</organism>
<evidence type="ECO:0000256" key="2">
    <source>
        <dbReference type="ARBA" id="ARBA00010831"/>
    </source>
</evidence>
<comment type="similarity">
    <text evidence="2">Belongs to the GLI C2H2-type zinc-finger protein family.</text>
</comment>
<dbReference type="InterPro" id="IPR036236">
    <property type="entry name" value="Znf_C2H2_sf"/>
</dbReference>
<feature type="region of interest" description="Disordered" evidence="11">
    <location>
        <begin position="205"/>
        <end position="274"/>
    </location>
</feature>
<dbReference type="PROSITE" id="PS00028">
    <property type="entry name" value="ZINC_FINGER_C2H2_1"/>
    <property type="match status" value="1"/>
</dbReference>
<keyword evidence="14" id="KW-1185">Reference proteome</keyword>
<evidence type="ECO:0000313" key="14">
    <source>
        <dbReference type="Proteomes" id="UP000053890"/>
    </source>
</evidence>
<sequence length="396" mass="41349">MSSIAPGMLTRSRSSSLSSMSRSPSRQQRSPSISSSSSSASSSHLNQLASDDDELAPTAPTTSTRDKVDPWTRRALKYGFDPRQLQPARCEWGNGSCGMEFWEVEPLVEHVHNLHAFPHDAPGAPPIPKRGAGSQALSYVCDWAGCSRRGKHQGSKFALVAHLRSHTGEKPFTCPRAECDKSFTRTDALQKHMRVQHGDKIVAAGRAPGSAAPDAGGPSSAVRAGAGRKGKGRGKRAREGSDDSAFGGPDDGGMGGSGLGGDDGDYAPGGGGGGGDAGGGLADIAYSPDEVRAIQTHVDLPASFVAHVVAKAKAAYVLREHEQLAHECEALSKRERELEMENDVLLRAILRREVGAAEDPAGRAALEQFLVSYTHEPAAYAEPGGPGAGAAATAAK</sequence>
<dbReference type="OrthoDB" id="3437960at2759"/>
<evidence type="ECO:0000256" key="7">
    <source>
        <dbReference type="ARBA" id="ARBA00023125"/>
    </source>
</evidence>
<feature type="domain" description="C2H2-type" evidence="12">
    <location>
        <begin position="172"/>
        <end position="201"/>
    </location>
</feature>
<evidence type="ECO:0000256" key="10">
    <source>
        <dbReference type="SAM" id="Coils"/>
    </source>
</evidence>
<protein>
    <recommendedName>
        <fullName evidence="12">C2H2-type domain-containing protein</fullName>
    </recommendedName>
</protein>
<dbReference type="InterPro" id="IPR043359">
    <property type="entry name" value="GLI-like"/>
</dbReference>
<reference evidence="13 14" key="1">
    <citation type="journal article" date="2015" name="Front. Microbiol.">
        <title>Genome sequence of the plant growth promoting endophytic yeast Rhodotorula graminis WP1.</title>
        <authorList>
            <person name="Firrincieli A."/>
            <person name="Otillar R."/>
            <person name="Salamov A."/>
            <person name="Schmutz J."/>
            <person name="Khan Z."/>
            <person name="Redman R.S."/>
            <person name="Fleck N.D."/>
            <person name="Lindquist E."/>
            <person name="Grigoriev I.V."/>
            <person name="Doty S.L."/>
        </authorList>
    </citation>
    <scope>NUCLEOTIDE SEQUENCE [LARGE SCALE GENOMIC DNA]</scope>
    <source>
        <strain evidence="13 14">WP1</strain>
    </source>
</reference>
<keyword evidence="7" id="KW-0238">DNA-binding</keyword>
<feature type="coiled-coil region" evidence="10">
    <location>
        <begin position="321"/>
        <end position="348"/>
    </location>
</feature>
<name>A0A0P9GZ72_RHOGW</name>
<dbReference type="RefSeq" id="XP_018268743.1">
    <property type="nucleotide sequence ID" value="XM_018418009.1"/>
</dbReference>
<dbReference type="GeneID" id="28978457"/>
<evidence type="ECO:0000259" key="12">
    <source>
        <dbReference type="PROSITE" id="PS50157"/>
    </source>
</evidence>
<keyword evidence="6" id="KW-0862">Zinc</keyword>
<evidence type="ECO:0000256" key="11">
    <source>
        <dbReference type="SAM" id="MobiDB-lite"/>
    </source>
</evidence>
<dbReference type="GO" id="GO:0000978">
    <property type="term" value="F:RNA polymerase II cis-regulatory region sequence-specific DNA binding"/>
    <property type="evidence" value="ECO:0007669"/>
    <property type="project" value="TreeGrafter"/>
</dbReference>
<evidence type="ECO:0000256" key="3">
    <source>
        <dbReference type="ARBA" id="ARBA00022723"/>
    </source>
</evidence>
<evidence type="ECO:0000256" key="8">
    <source>
        <dbReference type="ARBA" id="ARBA00023242"/>
    </source>
</evidence>
<keyword evidence="5 9" id="KW-0863">Zinc-finger</keyword>
<proteinExistence type="inferred from homology"/>
<dbReference type="SMART" id="SM00355">
    <property type="entry name" value="ZnF_C2H2"/>
    <property type="match status" value="3"/>
</dbReference>
<evidence type="ECO:0000256" key="9">
    <source>
        <dbReference type="PROSITE-ProRule" id="PRU00042"/>
    </source>
</evidence>
<dbReference type="Pfam" id="PF00096">
    <property type="entry name" value="zf-C2H2"/>
    <property type="match status" value="1"/>
</dbReference>
<dbReference type="Gene3D" id="3.30.160.60">
    <property type="entry name" value="Classic Zinc Finger"/>
    <property type="match status" value="2"/>
</dbReference>
<dbReference type="STRING" id="578459.A0A0P9GZ72"/>
<keyword evidence="3" id="KW-0479">Metal-binding</keyword>
<keyword evidence="4" id="KW-0677">Repeat</keyword>
<feature type="compositionally biased region" description="Basic residues" evidence="11">
    <location>
        <begin position="226"/>
        <end position="236"/>
    </location>
</feature>
<dbReference type="Proteomes" id="UP000053890">
    <property type="component" value="Unassembled WGS sequence"/>
</dbReference>
<dbReference type="FunFam" id="3.30.160.60:FF:000201">
    <property type="entry name" value="C2H2 finger domain protein (Gli3)"/>
    <property type="match status" value="1"/>
</dbReference>